<protein>
    <submittedName>
        <fullName evidence="2">Uncharacterized protein</fullName>
    </submittedName>
</protein>
<proteinExistence type="predicted"/>
<reference evidence="2" key="1">
    <citation type="submission" date="2021-02" db="EMBL/GenBank/DDBJ databases">
        <title>Genome sequence Cadophora malorum strain M34.</title>
        <authorList>
            <person name="Stefanovic E."/>
            <person name="Vu D."/>
            <person name="Scully C."/>
            <person name="Dijksterhuis J."/>
            <person name="Roader J."/>
            <person name="Houbraken J."/>
        </authorList>
    </citation>
    <scope>NUCLEOTIDE SEQUENCE</scope>
    <source>
        <strain evidence="2">M34</strain>
    </source>
</reference>
<evidence type="ECO:0000256" key="1">
    <source>
        <dbReference type="SAM" id="MobiDB-lite"/>
    </source>
</evidence>
<dbReference type="Proteomes" id="UP000664132">
    <property type="component" value="Unassembled WGS sequence"/>
</dbReference>
<dbReference type="AlphaFoldDB" id="A0A8H7W7L6"/>
<accession>A0A8H7W7L6</accession>
<feature type="compositionally biased region" description="Polar residues" evidence="1">
    <location>
        <begin position="1"/>
        <end position="14"/>
    </location>
</feature>
<sequence length="109" mass="12226">MYSQTAPLSASNARTAVPAATESSSCVFVSTDDFEQMNVNNDSWIDGVDLLKQIKTEGEKFTNLDFFFVPYHNPNLGEHGPVTDISSRCQFVQYNRVKMANSLANLERR</sequence>
<name>A0A8H7W7L6_9HELO</name>
<dbReference type="OrthoDB" id="1939479at2759"/>
<organism evidence="2 3">
    <name type="scientific">Cadophora malorum</name>
    <dbReference type="NCBI Taxonomy" id="108018"/>
    <lineage>
        <taxon>Eukaryota</taxon>
        <taxon>Fungi</taxon>
        <taxon>Dikarya</taxon>
        <taxon>Ascomycota</taxon>
        <taxon>Pezizomycotina</taxon>
        <taxon>Leotiomycetes</taxon>
        <taxon>Helotiales</taxon>
        <taxon>Ploettnerulaceae</taxon>
        <taxon>Cadophora</taxon>
    </lineage>
</organism>
<dbReference type="EMBL" id="JAFJYH010000132">
    <property type="protein sequence ID" value="KAG4418302.1"/>
    <property type="molecule type" value="Genomic_DNA"/>
</dbReference>
<keyword evidence="3" id="KW-1185">Reference proteome</keyword>
<gene>
    <name evidence="2" type="ORF">IFR04_008578</name>
</gene>
<evidence type="ECO:0000313" key="3">
    <source>
        <dbReference type="Proteomes" id="UP000664132"/>
    </source>
</evidence>
<evidence type="ECO:0000313" key="2">
    <source>
        <dbReference type="EMBL" id="KAG4418302.1"/>
    </source>
</evidence>
<feature type="region of interest" description="Disordered" evidence="1">
    <location>
        <begin position="1"/>
        <end position="20"/>
    </location>
</feature>
<comment type="caution">
    <text evidence="2">The sequence shown here is derived from an EMBL/GenBank/DDBJ whole genome shotgun (WGS) entry which is preliminary data.</text>
</comment>